<organism evidence="1 2">
    <name type="scientific">Methylomusa anaerophila</name>
    <dbReference type="NCBI Taxonomy" id="1930071"/>
    <lineage>
        <taxon>Bacteria</taxon>
        <taxon>Bacillati</taxon>
        <taxon>Bacillota</taxon>
        <taxon>Negativicutes</taxon>
        <taxon>Selenomonadales</taxon>
        <taxon>Sporomusaceae</taxon>
        <taxon>Methylomusa</taxon>
    </lineage>
</organism>
<protein>
    <submittedName>
        <fullName evidence="1">Uncharacterized protein</fullName>
    </submittedName>
</protein>
<dbReference type="Proteomes" id="UP000276437">
    <property type="component" value="Chromosome"/>
</dbReference>
<accession>A0A348AK32</accession>
<name>A0A348AK32_9FIRM</name>
<proteinExistence type="predicted"/>
<evidence type="ECO:0000313" key="2">
    <source>
        <dbReference type="Proteomes" id="UP000276437"/>
    </source>
</evidence>
<evidence type="ECO:0000313" key="1">
    <source>
        <dbReference type="EMBL" id="BBB91430.1"/>
    </source>
</evidence>
<dbReference type="AlphaFoldDB" id="A0A348AK32"/>
<dbReference type="KEGG" id="mana:MAMMFC1_02114"/>
<dbReference type="EMBL" id="AP018449">
    <property type="protein sequence ID" value="BBB91430.1"/>
    <property type="molecule type" value="Genomic_DNA"/>
</dbReference>
<dbReference type="OrthoDB" id="9790935at2"/>
<keyword evidence="2" id="KW-1185">Reference proteome</keyword>
<gene>
    <name evidence="1" type="ORF">MAMMFC1_02114</name>
</gene>
<reference evidence="1 2" key="1">
    <citation type="journal article" date="2018" name="Int. J. Syst. Evol. Microbiol.">
        <title>Methylomusa anaerophila gen. nov., sp. nov., an anaerobic methanol-utilizing bacterium isolated from a microbial fuel cell.</title>
        <authorList>
            <person name="Amano N."/>
            <person name="Yamamuro A."/>
            <person name="Miyahara M."/>
            <person name="Kouzuma A."/>
            <person name="Abe T."/>
            <person name="Watanabe K."/>
        </authorList>
    </citation>
    <scope>NUCLEOTIDE SEQUENCE [LARGE SCALE GENOMIC DNA]</scope>
    <source>
        <strain evidence="1 2">MMFC1</strain>
    </source>
</reference>
<sequence>MEVIGIPLAANFATVQLHANTVQFLDAQIKAIDNKIDELSRQIPEIVLLRILLLLLMPEKDRPLMSL</sequence>